<feature type="transmembrane region" description="Helical" evidence="1">
    <location>
        <begin position="317"/>
        <end position="336"/>
    </location>
</feature>
<keyword evidence="1" id="KW-0812">Transmembrane</keyword>
<keyword evidence="3" id="KW-0418">Kinase</keyword>
<feature type="transmembrane region" description="Helical" evidence="1">
    <location>
        <begin position="348"/>
        <end position="368"/>
    </location>
</feature>
<dbReference type="KEGG" id="cmiu:B1H56_14165"/>
<dbReference type="EMBL" id="LSZW01000046">
    <property type="protein sequence ID" value="KXK66387.1"/>
    <property type="molecule type" value="Genomic_DNA"/>
</dbReference>
<dbReference type="AlphaFoldDB" id="A0A136Q6T3"/>
<keyword evidence="1" id="KW-1133">Transmembrane helix</keyword>
<dbReference type="Gene3D" id="3.30.565.10">
    <property type="entry name" value="Histidine kinase-like ATPase, C-terminal domain"/>
    <property type="match status" value="1"/>
</dbReference>
<comment type="caution">
    <text evidence="3">The sequence shown here is derived from an EMBL/GenBank/DDBJ whole genome shotgun (WGS) entry which is preliminary data.</text>
</comment>
<dbReference type="Proteomes" id="UP000070366">
    <property type="component" value="Unassembled WGS sequence"/>
</dbReference>
<feature type="transmembrane region" description="Helical" evidence="1">
    <location>
        <begin position="227"/>
        <end position="251"/>
    </location>
</feature>
<keyword evidence="3" id="KW-0808">Transferase</keyword>
<organism evidence="3 4">
    <name type="scientific">Christensenella minuta</name>
    <dbReference type="NCBI Taxonomy" id="626937"/>
    <lineage>
        <taxon>Bacteria</taxon>
        <taxon>Bacillati</taxon>
        <taxon>Bacillota</taxon>
        <taxon>Clostridia</taxon>
        <taxon>Christensenellales</taxon>
        <taxon>Christensenellaceae</taxon>
        <taxon>Christensenella</taxon>
    </lineage>
</organism>
<reference evidence="4" key="1">
    <citation type="submission" date="2016-02" db="EMBL/GenBank/DDBJ databases">
        <authorList>
            <person name="Mitreva M."/>
            <person name="Pepin K.H."/>
            <person name="Mihindukulasuriya K.A."/>
            <person name="Fulton R."/>
            <person name="Fronick C."/>
            <person name="O'Laughlin M."/>
            <person name="Miner T."/>
            <person name="Herter B."/>
            <person name="Rosa B.A."/>
            <person name="Cordes M."/>
            <person name="Tomlinson C."/>
            <person name="Wollam A."/>
            <person name="Palsikar V.B."/>
            <person name="Mardis E.R."/>
            <person name="Wilson R.K."/>
        </authorList>
    </citation>
    <scope>NUCLEOTIDE SEQUENCE [LARGE SCALE GENOMIC DNA]</scope>
    <source>
        <strain evidence="4">DSM 22607</strain>
    </source>
</reference>
<feature type="transmembrane region" description="Helical" evidence="1">
    <location>
        <begin position="257"/>
        <end position="277"/>
    </location>
</feature>
<dbReference type="InterPro" id="IPR032834">
    <property type="entry name" value="NatK-like_C"/>
</dbReference>
<gene>
    <name evidence="3" type="ORF">HMPREF3293_00793</name>
</gene>
<dbReference type="GO" id="GO:0042802">
    <property type="term" value="F:identical protein binding"/>
    <property type="evidence" value="ECO:0007669"/>
    <property type="project" value="TreeGrafter"/>
</dbReference>
<evidence type="ECO:0000313" key="3">
    <source>
        <dbReference type="EMBL" id="KXK66387.1"/>
    </source>
</evidence>
<evidence type="ECO:0000313" key="4">
    <source>
        <dbReference type="Proteomes" id="UP000070366"/>
    </source>
</evidence>
<dbReference type="SUPFAM" id="SSF55874">
    <property type="entry name" value="ATPase domain of HSP90 chaperone/DNA topoisomerase II/histidine kinase"/>
    <property type="match status" value="1"/>
</dbReference>
<keyword evidence="1" id="KW-0472">Membrane</keyword>
<dbReference type="RefSeq" id="WP_066523036.1">
    <property type="nucleotide sequence ID" value="NZ_CABMOF010000012.1"/>
</dbReference>
<dbReference type="CDD" id="cd16935">
    <property type="entry name" value="HATPase_AgrC-ComD-like"/>
    <property type="match status" value="1"/>
</dbReference>
<feature type="transmembrane region" description="Helical" evidence="1">
    <location>
        <begin position="198"/>
        <end position="220"/>
    </location>
</feature>
<dbReference type="STRING" id="626937.HMPREF3293_00793"/>
<feature type="domain" description="Sensor histidine kinase NatK-like C-terminal" evidence="2">
    <location>
        <begin position="531"/>
        <end position="629"/>
    </location>
</feature>
<dbReference type="InterPro" id="IPR036890">
    <property type="entry name" value="HATPase_C_sf"/>
</dbReference>
<dbReference type="PANTHER" id="PTHR40448:SF1">
    <property type="entry name" value="TWO-COMPONENT SENSOR HISTIDINE KINASE"/>
    <property type="match status" value="1"/>
</dbReference>
<feature type="transmembrane region" description="Helical" evidence="1">
    <location>
        <begin position="12"/>
        <end position="30"/>
    </location>
</feature>
<feature type="transmembrane region" description="Helical" evidence="1">
    <location>
        <begin position="284"/>
        <end position="302"/>
    </location>
</feature>
<evidence type="ECO:0000256" key="1">
    <source>
        <dbReference type="SAM" id="Phobius"/>
    </source>
</evidence>
<evidence type="ECO:0000259" key="2">
    <source>
        <dbReference type="Pfam" id="PF14501"/>
    </source>
</evidence>
<dbReference type="PANTHER" id="PTHR40448">
    <property type="entry name" value="TWO-COMPONENT SENSOR HISTIDINE KINASE"/>
    <property type="match status" value="1"/>
</dbReference>
<dbReference type="OrthoDB" id="3173688at2"/>
<protein>
    <submittedName>
        <fullName evidence="3">ATPase/histidine kinase/DNA gyrase B/HSP90 domain protein</fullName>
    </submittedName>
</protein>
<dbReference type="Pfam" id="PF14501">
    <property type="entry name" value="HATPase_c_5"/>
    <property type="match status" value="1"/>
</dbReference>
<feature type="transmembrane region" description="Helical" evidence="1">
    <location>
        <begin position="388"/>
        <end position="412"/>
    </location>
</feature>
<keyword evidence="4" id="KW-1185">Reference proteome</keyword>
<accession>A0A136Q6T3</accession>
<name>A0A136Q6T3_9FIRM</name>
<dbReference type="GO" id="GO:0016301">
    <property type="term" value="F:kinase activity"/>
    <property type="evidence" value="ECO:0007669"/>
    <property type="project" value="UniProtKB-KW"/>
</dbReference>
<sequence>MGNKPQRKWTAVAGAVLLCMAVIFIVFFFGEVSTAKFDSVFLFPTPEYETDWRYYDEAGNAGYEAHQEDGYLVEVEGTVGNAVAAERVMKEPLENAALKFQYLNRQISVYLDGTLLHSDIPGTPEQGVEFLPPDAEFFQKNRDAFKTQYVTLPDDYLGGTLTVVTYFADDIPMVPAYPTMQNDDTVASYPVVDSARPLALSGVFAAAAVLLLVLLVYAVLSGIPDWPVALLAAFFLCAMIGQVYTSTAAYYSIGTNLAGYLVSALYADLLLLFFSCYMRKGFRIAMLCAVAFHAAATILQALDNAWAGEFYEAGNEGWVAFGTLMLFAALCFFEWRAKKPVFAALGKYIAAFGAGYAALLACAFFFAPDSVFAEDVWRPFSSFVSGRAVAFNNIFSICLSIAGLVIIFLDFIRRNISVRTERNMLALKNETVLENMRGMEAYMRRADEQRHEIRHHIAALRILLKNGEEQKAQAYLEELSEAVDASGLRRYTENMLVSAILNGEASKAARSHVEIDAELGVPQELSLSDNDLCSLLYNMLDNAIRACAELPEGRERRIRFKMQKKGNFLVIVCRNPKAETIRTDAEGHIATSKRNAAGHGYGLSVMRKICEKYHSVLLIEIDDEFFTVRTNLRLPD</sequence>
<proteinExistence type="predicted"/>